<feature type="coiled-coil region" evidence="1">
    <location>
        <begin position="743"/>
        <end position="825"/>
    </location>
</feature>
<comment type="caution">
    <text evidence="2">The sequence shown here is derived from an EMBL/GenBank/DDBJ whole genome shotgun (WGS) entry which is preliminary data.</text>
</comment>
<evidence type="ECO:0000256" key="1">
    <source>
        <dbReference type="SAM" id="Coils"/>
    </source>
</evidence>
<feature type="coiled-coil region" evidence="1">
    <location>
        <begin position="849"/>
        <end position="876"/>
    </location>
</feature>
<feature type="coiled-coil region" evidence="1">
    <location>
        <begin position="413"/>
        <end position="447"/>
    </location>
</feature>
<keyword evidence="3" id="KW-1185">Reference proteome</keyword>
<dbReference type="Proteomes" id="UP001470230">
    <property type="component" value="Unassembled WGS sequence"/>
</dbReference>
<sequence length="1059" mass="124410">MNFLTQYLSEVDQFLAASRVKPNPKKPEICRTFPPSCFEYNSDIIEIYSNVQGILYSALPTENPDDKSITDKLNLEVLTAKINKLFDNKTNKFRRKMDKKLAPLSQKVNVLIRTQKETKESIEDKRDQYMQDQVTAKQKVNDDFENDLNTFENQLKSDRNDMESQVKLASENFEQYLAQRLDGLSKQYQNQLDLKDNDNARLQLSLQNQIHEKHAIKSEITKQIEDENKQFALKHEKISRDYSSKREALELKKKDIQEKIDEIQEVLQNGKMSSDDIFKRNEDKLVKKLEAEIDTQKNKINELDSVKKELNTKIQQLQLESQKAKIKFENEINGQKKEIESQLLEEQKKTMEIIKDEEKKIEENYKQKKGQIAIQIEENVKLRSENEKELNSKAHNAYLESEQNIQDYKKKSINEIMLKKNELNEARKLLEKTKNEAKKDINDRKSKVQQNLGNVMQSVDVKTNKVALEIVEIMKAFDDQQRILSEMREKSLQERNFKKTEKINKIKKEHEQRMKGLITKFDEMREKVAEEKFKENKTEITEKHEDNVKELNERILNCRGKMELLQMKVNGFVKINEERMKQIKEQLPQFFSEEEEEDNENNQSAAISAVPSTFDEAISNSGEKPKKPEEVLKIVEKHINVFQEEEKEIKENLISIQVSFQDKMNKLEEQFNQSKNHIKFEGNHADKRASQLKTQLSNQKKKMTKLAQIAASKKTEVEEFSKSYDQQKETFEKETRNVFDKSLQETKNESTNFEEEMKNLRVSFEGSISSLSKQLENAKENTIKITEFRTKEREELMMETEKILKEEHEERMLMIQKKHNQIMKEQDQLIKEKRDFVSSQKVQIVEDCEKTKEENLANFEKQKEHFEQSNLELTEESNLLDIRIQEERERECVNCTKKKELIRNILEKRKVLEERLKIRNKEMIETDKEMNLIFNDNPLPSIGLQPLSTAVNESFDMSNQFSKTPASNSMMKLSVRPISEMGNRSVSITYKRTNSSTKAIPQKTVNAFSKTDSVAPLMKHKFESTTRIEKQHGATLKVPNLNNVRSVSAKLTKRNNLVS</sequence>
<protein>
    <submittedName>
        <fullName evidence="2">Uncharacterized protein</fullName>
    </submittedName>
</protein>
<feature type="coiled-coil region" evidence="1">
    <location>
        <begin position="239"/>
        <end position="371"/>
    </location>
</feature>
<accession>A0ABR2KNH5</accession>
<proteinExistence type="predicted"/>
<evidence type="ECO:0000313" key="3">
    <source>
        <dbReference type="Proteomes" id="UP001470230"/>
    </source>
</evidence>
<keyword evidence="1" id="KW-0175">Coiled coil</keyword>
<evidence type="ECO:0000313" key="2">
    <source>
        <dbReference type="EMBL" id="KAK8891515.1"/>
    </source>
</evidence>
<gene>
    <name evidence="2" type="ORF">M9Y10_028727</name>
</gene>
<feature type="coiled-coil region" evidence="1">
    <location>
        <begin position="112"/>
        <end position="179"/>
    </location>
</feature>
<feature type="coiled-coil region" evidence="1">
    <location>
        <begin position="507"/>
        <end position="568"/>
    </location>
</feature>
<dbReference type="EMBL" id="JAPFFF010000004">
    <property type="protein sequence ID" value="KAK8891515.1"/>
    <property type="molecule type" value="Genomic_DNA"/>
</dbReference>
<organism evidence="2 3">
    <name type="scientific">Tritrichomonas musculus</name>
    <dbReference type="NCBI Taxonomy" id="1915356"/>
    <lineage>
        <taxon>Eukaryota</taxon>
        <taxon>Metamonada</taxon>
        <taxon>Parabasalia</taxon>
        <taxon>Tritrichomonadida</taxon>
        <taxon>Tritrichomonadidae</taxon>
        <taxon>Tritrichomonas</taxon>
    </lineage>
</organism>
<reference evidence="2 3" key="1">
    <citation type="submission" date="2024-04" db="EMBL/GenBank/DDBJ databases">
        <title>Tritrichomonas musculus Genome.</title>
        <authorList>
            <person name="Alves-Ferreira E."/>
            <person name="Grigg M."/>
            <person name="Lorenzi H."/>
            <person name="Galac M."/>
        </authorList>
    </citation>
    <scope>NUCLEOTIDE SEQUENCE [LARGE SCALE GENOMIC DNA]</scope>
    <source>
        <strain evidence="2 3">EAF2021</strain>
    </source>
</reference>
<name>A0ABR2KNH5_9EUKA</name>